<accession>A0A8S3WCE1</accession>
<keyword evidence="4" id="KW-1185">Reference proteome</keyword>
<gene>
    <name evidence="3" type="ORF">PAPOLLO_LOCUS4771</name>
</gene>
<name>A0A8S3WCE1_PARAO</name>
<dbReference type="InterPro" id="IPR006578">
    <property type="entry name" value="MADF-dom"/>
</dbReference>
<dbReference type="OrthoDB" id="8062432at2759"/>
<dbReference type="Pfam" id="PF10545">
    <property type="entry name" value="MADF_DNA_bdg"/>
    <property type="match status" value="1"/>
</dbReference>
<evidence type="ECO:0000256" key="1">
    <source>
        <dbReference type="SAM" id="MobiDB-lite"/>
    </source>
</evidence>
<reference evidence="3" key="1">
    <citation type="submission" date="2021-04" db="EMBL/GenBank/DDBJ databases">
        <authorList>
            <person name="Tunstrom K."/>
        </authorList>
    </citation>
    <scope>NUCLEOTIDE SEQUENCE</scope>
</reference>
<feature type="region of interest" description="Disordered" evidence="1">
    <location>
        <begin position="43"/>
        <end position="78"/>
    </location>
</feature>
<comment type="caution">
    <text evidence="3">The sequence shown here is derived from an EMBL/GenBank/DDBJ whole genome shotgun (WGS) entry which is preliminary data.</text>
</comment>
<evidence type="ECO:0000259" key="2">
    <source>
        <dbReference type="Pfam" id="PF10545"/>
    </source>
</evidence>
<evidence type="ECO:0000313" key="3">
    <source>
        <dbReference type="EMBL" id="CAG4953026.1"/>
    </source>
</evidence>
<feature type="domain" description="MADF" evidence="2">
    <location>
        <begin position="6"/>
        <end position="42"/>
    </location>
</feature>
<evidence type="ECO:0000313" key="4">
    <source>
        <dbReference type="Proteomes" id="UP000691718"/>
    </source>
</evidence>
<dbReference type="AlphaFoldDB" id="A0A8S3WCE1"/>
<sequence length="536" mass="58235">MNDEKLIILVSKYECLFDITKPSYSDRIMKDNAWEEISKCLGISEPGTPIPPPSTSSKRSDHSEVESLASTSGSKKRPRLSKDVATVFEEYLEEKRNTTPRDKALRNFFLSMSDTVETFPKEVQARIKRRVFNIVNEAELSLDVVVVDRALYLRRGYEEFKTAAVVVDEITSPHGLAHLGAFWSSLVKDAGDGAGAILISMAARTAARMLGRVDAGRSIRGFFASGATKPVFACAVARALIGRLDTTRLSRELGCVQEAEALVAMVGLWASREAPGLTISAEGEDERPATIEEERSRLGQLAGLPAEQAATEAERDAPGRRLELAVTALIANKPLASRAVDSRVCLVCLASHLCCEEDTLGSQEEAETSGLTFEEVRRAIVSRGGRSARAIAVAAAIHNREMHAANGNIHFATGVSDTRLDTVERLRSMTERGERYKWRPGRGVADALREAEGELPVMTVQTSLLGGSQSTAPPATQHCYLGRADVLIDDAGGEQPRAQRTGGSGGRNIRREGARRKAWPGAGCTGRRLRRHRLSG</sequence>
<proteinExistence type="predicted"/>
<organism evidence="3 4">
    <name type="scientific">Parnassius apollo</name>
    <name type="common">Apollo butterfly</name>
    <name type="synonym">Papilio apollo</name>
    <dbReference type="NCBI Taxonomy" id="110799"/>
    <lineage>
        <taxon>Eukaryota</taxon>
        <taxon>Metazoa</taxon>
        <taxon>Ecdysozoa</taxon>
        <taxon>Arthropoda</taxon>
        <taxon>Hexapoda</taxon>
        <taxon>Insecta</taxon>
        <taxon>Pterygota</taxon>
        <taxon>Neoptera</taxon>
        <taxon>Endopterygota</taxon>
        <taxon>Lepidoptera</taxon>
        <taxon>Glossata</taxon>
        <taxon>Ditrysia</taxon>
        <taxon>Papilionoidea</taxon>
        <taxon>Papilionidae</taxon>
        <taxon>Parnassiinae</taxon>
        <taxon>Parnassini</taxon>
        <taxon>Parnassius</taxon>
        <taxon>Parnassius</taxon>
    </lineage>
</organism>
<dbReference type="EMBL" id="CAJQZP010000287">
    <property type="protein sequence ID" value="CAG4953026.1"/>
    <property type="molecule type" value="Genomic_DNA"/>
</dbReference>
<protein>
    <submittedName>
        <fullName evidence="3">(apollo) hypothetical protein</fullName>
    </submittedName>
</protein>
<dbReference type="Proteomes" id="UP000691718">
    <property type="component" value="Unassembled WGS sequence"/>
</dbReference>